<dbReference type="GeneID" id="28870263"/>
<proteinExistence type="predicted"/>
<dbReference type="Proteomes" id="UP000092177">
    <property type="component" value="Chromosome 8"/>
</dbReference>
<sequence length="129" mass="14378">MWPSSETGLVIAARLGNSRYFVFLRNSSRPSLQLRDDRGVDRDASDSGVFFAVVLIEIGLCGIKFVWEEMDQVGGNVKLKKENKSGNWWESRTPSILGARRPIASSPFKARALAFLGVSPALWTWQSMS</sequence>
<reference evidence="2" key="1">
    <citation type="journal article" date="2017" name="BMC Genomics">
        <title>Gapless genome assembly of Colletotrichum higginsianum reveals chromosome structure and association of transposable elements with secondary metabolite gene clusters.</title>
        <authorList>
            <person name="Dallery J.-F."/>
            <person name="Lapalu N."/>
            <person name="Zampounis A."/>
            <person name="Pigne S."/>
            <person name="Luyten I."/>
            <person name="Amselem J."/>
            <person name="Wittenberg A.H.J."/>
            <person name="Zhou S."/>
            <person name="de Queiroz M.V."/>
            <person name="Robin G.P."/>
            <person name="Auger A."/>
            <person name="Hainaut M."/>
            <person name="Henrissat B."/>
            <person name="Kim K.-T."/>
            <person name="Lee Y.-H."/>
            <person name="Lespinet O."/>
            <person name="Schwartz D.C."/>
            <person name="Thon M.R."/>
            <person name="O'Connell R.J."/>
        </authorList>
    </citation>
    <scope>NUCLEOTIDE SEQUENCE [LARGE SCALE GENOMIC DNA]</scope>
    <source>
        <strain evidence="2">IMI 349063</strain>
    </source>
</reference>
<name>A0A1B7XXJ8_COLHI</name>
<dbReference type="AlphaFoldDB" id="A0A1B7XXJ8"/>
<dbReference type="RefSeq" id="XP_018152997.1">
    <property type="nucleotide sequence ID" value="XM_018306156.1"/>
</dbReference>
<evidence type="ECO:0000313" key="2">
    <source>
        <dbReference type="Proteomes" id="UP000092177"/>
    </source>
</evidence>
<accession>A0A1B7XXJ8</accession>
<dbReference type="EMBL" id="LTAN01000008">
    <property type="protein sequence ID" value="OBR04479.1"/>
    <property type="molecule type" value="Genomic_DNA"/>
</dbReference>
<gene>
    <name evidence="1" type="ORF">CH63R_11182</name>
</gene>
<comment type="caution">
    <text evidence="1">The sequence shown here is derived from an EMBL/GenBank/DDBJ whole genome shotgun (WGS) entry which is preliminary data.</text>
</comment>
<dbReference type="VEuPathDB" id="FungiDB:CH63R_11182"/>
<keyword evidence="2" id="KW-1185">Reference proteome</keyword>
<dbReference type="KEGG" id="chig:CH63R_11182"/>
<protein>
    <submittedName>
        <fullName evidence="1">Uncharacterized protein</fullName>
    </submittedName>
</protein>
<organism evidence="1 2">
    <name type="scientific">Colletotrichum higginsianum (strain IMI 349063)</name>
    <name type="common">Crucifer anthracnose fungus</name>
    <dbReference type="NCBI Taxonomy" id="759273"/>
    <lineage>
        <taxon>Eukaryota</taxon>
        <taxon>Fungi</taxon>
        <taxon>Dikarya</taxon>
        <taxon>Ascomycota</taxon>
        <taxon>Pezizomycotina</taxon>
        <taxon>Sordariomycetes</taxon>
        <taxon>Hypocreomycetidae</taxon>
        <taxon>Glomerellales</taxon>
        <taxon>Glomerellaceae</taxon>
        <taxon>Colletotrichum</taxon>
        <taxon>Colletotrichum destructivum species complex</taxon>
    </lineage>
</organism>
<evidence type="ECO:0000313" key="1">
    <source>
        <dbReference type="EMBL" id="OBR04479.1"/>
    </source>
</evidence>